<dbReference type="EMBL" id="QGDI01000013">
    <property type="protein sequence ID" value="PWJ10552.1"/>
    <property type="molecule type" value="Genomic_DNA"/>
</dbReference>
<keyword evidence="3" id="KW-0472">Membrane</keyword>
<reference evidence="4 5" key="1">
    <citation type="submission" date="2018-05" db="EMBL/GenBank/DDBJ databases">
        <title>The Hungate 1000. A catalogue of reference genomes from the rumen microbiome.</title>
        <authorList>
            <person name="Kelly W."/>
        </authorList>
    </citation>
    <scope>NUCLEOTIDE SEQUENCE [LARGE SCALE GENOMIC DNA]</scope>
    <source>
        <strain evidence="4 5">SAb67</strain>
    </source>
</reference>
<sequence length="532" mass="59859">MAKKEERNLNVTIKNQEDSKGEMLISVSSVIRQLKKYLAVWIAAAVIAGILGVVVSAVKTFSVKTPARALVSFTYPNIEKGLDPAGRKFEIESMKNPVIIERTLTELGIELDKLEDVRKNISFDYKIPDDAYDKLTAYNSVMDKATSGSLSAAQAMLDTKYYPTQFTVYFDFGEAGFDRKTGVEVLNTLLENYRDYFYEQYGYNEPLGAAVNVADYENYDYAQQVDLFRDSLRQVRSYLNSLSRDDNTTFRSSITGYSFKDLSEYAKTVSSIDLDRISSYISVNNVTKNKDAALAYYDYRIENLNRDKDEYAERLAALETSIAQYEKDSILIFGNGTDSTNTQYATASDQYDSLFRQKTSVEANLAQTKQDIKFYESRRDALKNNKNSSKDNVAQVEADIKALSEKVANIVDLTEKTADDYYENVQFANAYNILIPATKSVGAGIGEAVKSAVKPLFIIEALIFMIYFAIAFLKALKSDNRKKLAKAGADSDDDDEDDEADLEDVIDAIEEEAEEIKEKAEKVVKSNNKKKK</sequence>
<evidence type="ECO:0008006" key="6">
    <source>
        <dbReference type="Google" id="ProtNLM"/>
    </source>
</evidence>
<comment type="caution">
    <text evidence="4">The sequence shown here is derived from an EMBL/GenBank/DDBJ whole genome shotgun (WGS) entry which is preliminary data.</text>
</comment>
<evidence type="ECO:0000256" key="2">
    <source>
        <dbReference type="SAM" id="MobiDB-lite"/>
    </source>
</evidence>
<name>A0A315YHB7_RUMFL</name>
<dbReference type="RefSeq" id="WP_109727609.1">
    <property type="nucleotide sequence ID" value="NZ_QGDI01000013.1"/>
</dbReference>
<keyword evidence="3" id="KW-1133">Transmembrane helix</keyword>
<evidence type="ECO:0000313" key="5">
    <source>
        <dbReference type="Proteomes" id="UP000245720"/>
    </source>
</evidence>
<dbReference type="Proteomes" id="UP000245720">
    <property type="component" value="Unassembled WGS sequence"/>
</dbReference>
<proteinExistence type="predicted"/>
<dbReference type="AlphaFoldDB" id="A0A315YHB7"/>
<feature type="coiled-coil region" evidence="1">
    <location>
        <begin position="301"/>
        <end position="328"/>
    </location>
</feature>
<feature type="transmembrane region" description="Helical" evidence="3">
    <location>
        <begin position="38"/>
        <end position="58"/>
    </location>
</feature>
<accession>A0A315YHB7</accession>
<keyword evidence="3" id="KW-0812">Transmembrane</keyword>
<feature type="region of interest" description="Disordered" evidence="2">
    <location>
        <begin position="484"/>
        <end position="503"/>
    </location>
</feature>
<organism evidence="4 5">
    <name type="scientific">Ruminococcus flavefaciens</name>
    <dbReference type="NCBI Taxonomy" id="1265"/>
    <lineage>
        <taxon>Bacteria</taxon>
        <taxon>Bacillati</taxon>
        <taxon>Bacillota</taxon>
        <taxon>Clostridia</taxon>
        <taxon>Eubacteriales</taxon>
        <taxon>Oscillospiraceae</taxon>
        <taxon>Ruminococcus</taxon>
    </lineage>
</organism>
<gene>
    <name evidence="4" type="ORF">IE37_02907</name>
</gene>
<protein>
    <recommendedName>
        <fullName evidence="6">Lipopolysaccharide biosynthesis protein</fullName>
    </recommendedName>
</protein>
<feature type="compositionally biased region" description="Acidic residues" evidence="2">
    <location>
        <begin position="490"/>
        <end position="503"/>
    </location>
</feature>
<dbReference type="OrthoDB" id="2079159at2"/>
<feature type="transmembrane region" description="Helical" evidence="3">
    <location>
        <begin position="456"/>
        <end position="476"/>
    </location>
</feature>
<keyword evidence="1" id="KW-0175">Coiled coil</keyword>
<evidence type="ECO:0000256" key="1">
    <source>
        <dbReference type="SAM" id="Coils"/>
    </source>
</evidence>
<evidence type="ECO:0000256" key="3">
    <source>
        <dbReference type="SAM" id="Phobius"/>
    </source>
</evidence>
<evidence type="ECO:0000313" key="4">
    <source>
        <dbReference type="EMBL" id="PWJ10552.1"/>
    </source>
</evidence>
<feature type="coiled-coil region" evidence="1">
    <location>
        <begin position="358"/>
        <end position="413"/>
    </location>
</feature>